<feature type="transmembrane region" description="Helical" evidence="1">
    <location>
        <begin position="203"/>
        <end position="222"/>
    </location>
</feature>
<proteinExistence type="predicted"/>
<feature type="transmembrane region" description="Helical" evidence="1">
    <location>
        <begin position="31"/>
        <end position="50"/>
    </location>
</feature>
<feature type="transmembrane region" description="Helical" evidence="1">
    <location>
        <begin position="148"/>
        <end position="168"/>
    </location>
</feature>
<dbReference type="InterPro" id="IPR046264">
    <property type="entry name" value="DUF6297"/>
</dbReference>
<keyword evidence="1" id="KW-0472">Membrane</keyword>
<feature type="transmembrane region" description="Helical" evidence="1">
    <location>
        <begin position="118"/>
        <end position="142"/>
    </location>
</feature>
<reference evidence="2 3" key="1">
    <citation type="submission" date="2017-04" db="EMBL/GenBank/DDBJ databases">
        <authorList>
            <person name="Afonso C.L."/>
            <person name="Miller P.J."/>
            <person name="Scott M.A."/>
            <person name="Spackman E."/>
            <person name="Goraichik I."/>
            <person name="Dimitrov K.M."/>
            <person name="Suarez D.L."/>
            <person name="Swayne D.E."/>
        </authorList>
    </citation>
    <scope>NUCLEOTIDE SEQUENCE [LARGE SCALE GENOMIC DNA]</scope>
    <source>
        <strain evidence="2 3">DSM 43828</strain>
    </source>
</reference>
<feature type="transmembrane region" description="Helical" evidence="1">
    <location>
        <begin position="180"/>
        <end position="197"/>
    </location>
</feature>
<feature type="transmembrane region" description="Helical" evidence="1">
    <location>
        <begin position="357"/>
        <end position="377"/>
    </location>
</feature>
<feature type="transmembrane region" description="Helical" evidence="1">
    <location>
        <begin position="317"/>
        <end position="336"/>
    </location>
</feature>
<name>A0A1W2FUP3_KIBAR</name>
<evidence type="ECO:0000256" key="1">
    <source>
        <dbReference type="SAM" id="Phobius"/>
    </source>
</evidence>
<dbReference type="EMBL" id="FWXV01000012">
    <property type="protein sequence ID" value="SMD25635.1"/>
    <property type="molecule type" value="Genomic_DNA"/>
</dbReference>
<evidence type="ECO:0000313" key="3">
    <source>
        <dbReference type="Proteomes" id="UP000192674"/>
    </source>
</evidence>
<evidence type="ECO:0000313" key="2">
    <source>
        <dbReference type="EMBL" id="SMD25635.1"/>
    </source>
</evidence>
<dbReference type="AlphaFoldDB" id="A0A1W2FUP3"/>
<dbReference type="RefSeq" id="WP_084433522.1">
    <property type="nucleotide sequence ID" value="NZ_FWXV01000012.1"/>
</dbReference>
<protein>
    <submittedName>
        <fullName evidence="2">Uncharacterized protein</fullName>
    </submittedName>
</protein>
<accession>A0A1W2FUP3</accession>
<dbReference type="Proteomes" id="UP000192674">
    <property type="component" value="Unassembled WGS sequence"/>
</dbReference>
<feature type="transmembrane region" description="Helical" evidence="1">
    <location>
        <begin position="383"/>
        <end position="400"/>
    </location>
</feature>
<keyword evidence="3" id="KW-1185">Reference proteome</keyword>
<dbReference type="Pfam" id="PF19814">
    <property type="entry name" value="DUF6297"/>
    <property type="match status" value="1"/>
</dbReference>
<gene>
    <name evidence="2" type="ORF">SAMN05661093_09222</name>
</gene>
<keyword evidence="1" id="KW-1133">Transmembrane helix</keyword>
<feature type="transmembrane region" description="Helical" evidence="1">
    <location>
        <begin position="292"/>
        <end position="311"/>
    </location>
</feature>
<feature type="transmembrane region" description="Helical" evidence="1">
    <location>
        <begin position="70"/>
        <end position="97"/>
    </location>
</feature>
<sequence>MTTVRAIRAELRAARLRSRPVQARRARNDKIYMVMLGILIYGGILVQAVRRMIAAPPVGPVLTNLPVAQWLFIGCAVLGLGLLIRALLVFGPVVAGGPFQFWLLSTPLNRRSLLSRRFWWMAVIATLIGGLLGLASSALLRADMAGKLLSTSIGAGMAAGLVAVCVLLQQSGRDGGRLSTVLTVTGVLTAGSAVFATPPVVELPVVVAAVVIPPIFAVIRAYQALDTLDRAALTGGADMLTATRVAVSWFDPGLFTGIAASRKWRRIGRVTSRPLPGTRYAAMLFADIRRVFRNRAACYVWAGLLLTPYAADRLIPAAFVPTVQLVMCTIAVAPFASGLRTICRSASLRRNLGGSDAGLHLIHLVVPSAMAVAWTLLTSPATGFALASVIVPIGAVGFAYRRATQPSFDYSGAAVDTPFGMLQPDLLRQLFRGPLLLLLLAAVQLYA</sequence>
<keyword evidence="1" id="KW-0812">Transmembrane</keyword>
<dbReference type="OrthoDB" id="3381192at2"/>
<organism evidence="2 3">
    <name type="scientific">Kibdelosporangium aridum</name>
    <dbReference type="NCBI Taxonomy" id="2030"/>
    <lineage>
        <taxon>Bacteria</taxon>
        <taxon>Bacillati</taxon>
        <taxon>Actinomycetota</taxon>
        <taxon>Actinomycetes</taxon>
        <taxon>Pseudonocardiales</taxon>
        <taxon>Pseudonocardiaceae</taxon>
        <taxon>Kibdelosporangium</taxon>
    </lineage>
</organism>